<dbReference type="GO" id="GO:0004312">
    <property type="term" value="F:fatty acid synthase activity"/>
    <property type="evidence" value="ECO:0007669"/>
    <property type="project" value="TreeGrafter"/>
</dbReference>
<dbReference type="SUPFAM" id="SSF51735">
    <property type="entry name" value="NAD(P)-binding Rossmann-fold domains"/>
    <property type="match status" value="1"/>
</dbReference>
<dbReference type="CDD" id="cd05274">
    <property type="entry name" value="KR_FAS_SDR_x"/>
    <property type="match status" value="1"/>
</dbReference>
<dbReference type="Proteomes" id="UP000664534">
    <property type="component" value="Unassembled WGS sequence"/>
</dbReference>
<dbReference type="Gene3D" id="1.10.1200.10">
    <property type="entry name" value="ACP-like"/>
    <property type="match status" value="1"/>
</dbReference>
<dbReference type="SUPFAM" id="SSF47336">
    <property type="entry name" value="ACP-like"/>
    <property type="match status" value="1"/>
</dbReference>
<dbReference type="InterPro" id="IPR036291">
    <property type="entry name" value="NAD(P)-bd_dom_sf"/>
</dbReference>
<dbReference type="GO" id="GO:0006633">
    <property type="term" value="P:fatty acid biosynthetic process"/>
    <property type="evidence" value="ECO:0007669"/>
    <property type="project" value="TreeGrafter"/>
</dbReference>
<dbReference type="InterPro" id="IPR006162">
    <property type="entry name" value="Ppantetheine_attach_site"/>
</dbReference>
<comment type="caution">
    <text evidence="4">The sequence shown here is derived from an EMBL/GenBank/DDBJ whole genome shotgun (WGS) entry which is preliminary data.</text>
</comment>
<keyword evidence="2" id="KW-0597">Phosphoprotein</keyword>
<dbReference type="GO" id="GO:0044550">
    <property type="term" value="P:secondary metabolite biosynthetic process"/>
    <property type="evidence" value="ECO:0007669"/>
    <property type="project" value="TreeGrafter"/>
</dbReference>
<evidence type="ECO:0000313" key="4">
    <source>
        <dbReference type="EMBL" id="CAF9927927.1"/>
    </source>
</evidence>
<evidence type="ECO:0000256" key="1">
    <source>
        <dbReference type="ARBA" id="ARBA00022450"/>
    </source>
</evidence>
<proteinExistence type="predicted"/>
<accession>A0A8H3FMS2</accession>
<dbReference type="OrthoDB" id="329835at2759"/>
<dbReference type="InterPro" id="IPR057326">
    <property type="entry name" value="KR_dom"/>
</dbReference>
<reference evidence="4" key="1">
    <citation type="submission" date="2021-03" db="EMBL/GenBank/DDBJ databases">
        <authorList>
            <person name="Tagirdzhanova G."/>
        </authorList>
    </citation>
    <scope>NUCLEOTIDE SEQUENCE</scope>
</reference>
<dbReference type="InterPro" id="IPR036736">
    <property type="entry name" value="ACP-like_sf"/>
</dbReference>
<dbReference type="PROSITE" id="PS00012">
    <property type="entry name" value="PHOSPHOPANTETHEINE"/>
    <property type="match status" value="1"/>
</dbReference>
<dbReference type="Pfam" id="PF23297">
    <property type="entry name" value="ACP_SdgA_C"/>
    <property type="match status" value="1"/>
</dbReference>
<organism evidence="4 5">
    <name type="scientific">Imshaugia aleurites</name>
    <dbReference type="NCBI Taxonomy" id="172621"/>
    <lineage>
        <taxon>Eukaryota</taxon>
        <taxon>Fungi</taxon>
        <taxon>Dikarya</taxon>
        <taxon>Ascomycota</taxon>
        <taxon>Pezizomycotina</taxon>
        <taxon>Lecanoromycetes</taxon>
        <taxon>OSLEUM clade</taxon>
        <taxon>Lecanoromycetidae</taxon>
        <taxon>Lecanorales</taxon>
        <taxon>Lecanorineae</taxon>
        <taxon>Parmeliaceae</taxon>
        <taxon>Imshaugia</taxon>
    </lineage>
</organism>
<protein>
    <recommendedName>
        <fullName evidence="3">Carrier domain-containing protein</fullName>
    </recommendedName>
</protein>
<dbReference type="AlphaFoldDB" id="A0A8H3FMS2"/>
<keyword evidence="5" id="KW-1185">Reference proteome</keyword>
<evidence type="ECO:0000259" key="3">
    <source>
        <dbReference type="PROSITE" id="PS50075"/>
    </source>
</evidence>
<sequence>MEEICFDASTWSEERPTEVKRALQTLVDLFARKIFHTPRPLQVHSVTNVKEVFRSLSAGRNPGKFVVEVQQQAQIPTTLTSKPGYYLDPNATYVIAGGLGGLGRSTARWMINRNAKDLILLSRSGANSVAIRAFLEDIRGHGIRVEAPACDVTDTRVMQDVLGRLIQEMSPIKGCVQGSMVGRDGLFENMSMEDWRDAVNCKTIGSWNLHSILPKGMDFFVLLSSASVLAGIRGQANYNAGNAYEDALARYRVARGEKAVSLNLGAMVEDGVLAENQTLLSRVLTYGVLDPIHREEFFGILDYYCDPATPILRPRESQVVFGIGRSEASGLENLDLTRHPILLELLQDRGSEAAVVSSANGDAIRFREKFSKSASLVDASNVVIQALIEKLSISIPTLQNDDVDTYKPIQSYGVDSLLAIELRNWIEKEFRANVAVFEIQGGSTFSTLGMLVAGRCEVQHAAWTT</sequence>
<dbReference type="InterPro" id="IPR009081">
    <property type="entry name" value="PP-bd_ACP"/>
</dbReference>
<dbReference type="Gene3D" id="3.40.50.720">
    <property type="entry name" value="NAD(P)-binding Rossmann-like Domain"/>
    <property type="match status" value="1"/>
</dbReference>
<name>A0A8H3FMS2_9LECA</name>
<evidence type="ECO:0000313" key="5">
    <source>
        <dbReference type="Proteomes" id="UP000664534"/>
    </source>
</evidence>
<feature type="domain" description="Carrier" evidence="3">
    <location>
        <begin position="377"/>
        <end position="459"/>
    </location>
</feature>
<gene>
    <name evidence="4" type="ORF">IMSHALPRED_007333</name>
</gene>
<evidence type="ECO:0000256" key="2">
    <source>
        <dbReference type="ARBA" id="ARBA00022553"/>
    </source>
</evidence>
<dbReference type="InterPro" id="IPR050091">
    <property type="entry name" value="PKS_NRPS_Biosynth_Enz"/>
</dbReference>
<dbReference type="Pfam" id="PF08659">
    <property type="entry name" value="KR"/>
    <property type="match status" value="1"/>
</dbReference>
<dbReference type="SMART" id="SM00822">
    <property type="entry name" value="PKS_KR"/>
    <property type="match status" value="1"/>
</dbReference>
<dbReference type="InterPro" id="IPR013968">
    <property type="entry name" value="PKS_KR"/>
</dbReference>
<dbReference type="PROSITE" id="PS50075">
    <property type="entry name" value="CARRIER"/>
    <property type="match status" value="1"/>
</dbReference>
<dbReference type="PANTHER" id="PTHR43775:SF29">
    <property type="entry name" value="ASPERFURANONE POLYKETIDE SYNTHASE AFOG-RELATED"/>
    <property type="match status" value="1"/>
</dbReference>
<dbReference type="EMBL" id="CAJPDT010000048">
    <property type="protein sequence ID" value="CAF9927927.1"/>
    <property type="molecule type" value="Genomic_DNA"/>
</dbReference>
<dbReference type="PANTHER" id="PTHR43775">
    <property type="entry name" value="FATTY ACID SYNTHASE"/>
    <property type="match status" value="1"/>
</dbReference>
<keyword evidence="1" id="KW-0596">Phosphopantetheine</keyword>